<accession>A0AAJ0UE44</accession>
<sequence>MGLATLLGTQRDGLQRLTLLLEQECEALTAGNIDGEWLQRIAADKQALLEQLERSEQQRREMQAEHGYAEGDAGARQAARDADCLDDWEAVRAASESAARRNELAGSMLWMRLKHNQRMLDVIHAVSEKTLYDTQGRTGPRSGRLKVSA</sequence>
<dbReference type="InterPro" id="IPR007809">
    <property type="entry name" value="FlgN-like"/>
</dbReference>
<reference evidence="5" key="1">
    <citation type="submission" date="2017-05" db="EMBL/GenBank/DDBJ databases">
        <authorList>
            <person name="Imhoff J.F."/>
            <person name="Rahn T."/>
            <person name="Kuenzel S."/>
            <person name="Neulinger S.C."/>
        </authorList>
    </citation>
    <scope>NUCLEOTIDE SEQUENCE</scope>
    <source>
        <strain evidence="5">DSM 4395</strain>
    </source>
</reference>
<feature type="region of interest" description="Disordered" evidence="4">
    <location>
        <begin position="53"/>
        <end position="76"/>
    </location>
</feature>
<evidence type="ECO:0000256" key="3">
    <source>
        <dbReference type="ARBA" id="ARBA00022795"/>
    </source>
</evidence>
<comment type="function">
    <text evidence="1">Required for the efficient initiation of filament assembly.</text>
</comment>
<dbReference type="AlphaFoldDB" id="A0AAJ0UE44"/>
<reference evidence="5" key="2">
    <citation type="journal article" date="2020" name="Microorganisms">
        <title>Osmotic Adaptation and Compatible Solute Biosynthesis of Phototrophic Bacteria as Revealed from Genome Analyses.</title>
        <authorList>
            <person name="Imhoff J.F."/>
            <person name="Rahn T."/>
            <person name="Kunzel S."/>
            <person name="Keller A."/>
            <person name="Neulinger S.C."/>
        </authorList>
    </citation>
    <scope>NUCLEOTIDE SEQUENCE</scope>
    <source>
        <strain evidence="5">DSM 4395</strain>
    </source>
</reference>
<feature type="compositionally biased region" description="Basic and acidic residues" evidence="4">
    <location>
        <begin position="53"/>
        <end position="69"/>
    </location>
</feature>
<dbReference type="Pfam" id="PF05130">
    <property type="entry name" value="FlgN"/>
    <property type="match status" value="1"/>
</dbReference>
<keyword evidence="3" id="KW-1005">Bacterial flagellum biogenesis</keyword>
<dbReference type="SUPFAM" id="SSF140566">
    <property type="entry name" value="FlgN-like"/>
    <property type="match status" value="1"/>
</dbReference>
<comment type="similarity">
    <text evidence="2">Belongs to the FlgN family.</text>
</comment>
<evidence type="ECO:0000256" key="1">
    <source>
        <dbReference type="ARBA" id="ARBA00002397"/>
    </source>
</evidence>
<evidence type="ECO:0000256" key="4">
    <source>
        <dbReference type="SAM" id="MobiDB-lite"/>
    </source>
</evidence>
<dbReference type="GO" id="GO:0044780">
    <property type="term" value="P:bacterial-type flagellum assembly"/>
    <property type="evidence" value="ECO:0007669"/>
    <property type="project" value="InterPro"/>
</dbReference>
<dbReference type="Proteomes" id="UP001296967">
    <property type="component" value="Unassembled WGS sequence"/>
</dbReference>
<dbReference type="RefSeq" id="WP_201244183.1">
    <property type="nucleotide sequence ID" value="NZ_NHSF01000023.1"/>
</dbReference>
<evidence type="ECO:0000313" key="6">
    <source>
        <dbReference type="Proteomes" id="UP001296967"/>
    </source>
</evidence>
<evidence type="ECO:0008006" key="7">
    <source>
        <dbReference type="Google" id="ProtNLM"/>
    </source>
</evidence>
<name>A0AAJ0UE44_HALSE</name>
<comment type="caution">
    <text evidence="5">The sequence shown here is derived from an EMBL/GenBank/DDBJ whole genome shotgun (WGS) entry which is preliminary data.</text>
</comment>
<dbReference type="EMBL" id="NHSF01000023">
    <property type="protein sequence ID" value="MBK5929771.1"/>
    <property type="molecule type" value="Genomic_DNA"/>
</dbReference>
<evidence type="ECO:0000256" key="2">
    <source>
        <dbReference type="ARBA" id="ARBA00007703"/>
    </source>
</evidence>
<gene>
    <name evidence="5" type="ORF">CCR82_04285</name>
</gene>
<organism evidence="5 6">
    <name type="scientific">Halochromatium salexigens</name>
    <name type="common">Chromatium salexigens</name>
    <dbReference type="NCBI Taxonomy" id="49447"/>
    <lineage>
        <taxon>Bacteria</taxon>
        <taxon>Pseudomonadati</taxon>
        <taxon>Pseudomonadota</taxon>
        <taxon>Gammaproteobacteria</taxon>
        <taxon>Chromatiales</taxon>
        <taxon>Chromatiaceae</taxon>
        <taxon>Halochromatium</taxon>
    </lineage>
</organism>
<proteinExistence type="inferred from homology"/>
<evidence type="ECO:0000313" key="5">
    <source>
        <dbReference type="EMBL" id="MBK5929771.1"/>
    </source>
</evidence>
<keyword evidence="6" id="KW-1185">Reference proteome</keyword>
<dbReference type="Gene3D" id="1.20.58.300">
    <property type="entry name" value="FlgN-like"/>
    <property type="match status" value="1"/>
</dbReference>
<protein>
    <recommendedName>
        <fullName evidence="7">Flagella synthesis protein FlgN</fullName>
    </recommendedName>
</protein>
<dbReference type="InterPro" id="IPR036679">
    <property type="entry name" value="FlgN-like_sf"/>
</dbReference>